<dbReference type="GO" id="GO:0008832">
    <property type="term" value="F:dGTPase activity"/>
    <property type="evidence" value="ECO:0007669"/>
    <property type="project" value="TreeGrafter"/>
</dbReference>
<dbReference type="PANTHER" id="PTHR11373:SF4">
    <property type="entry name" value="DEOXYNUCLEOSIDE TRIPHOSPHATE TRIPHOSPHOHYDROLASE SAMHD1"/>
    <property type="match status" value="1"/>
</dbReference>
<protein>
    <recommendedName>
        <fullName evidence="1">HD/PDEase domain-containing protein</fullName>
    </recommendedName>
</protein>
<dbReference type="InterPro" id="IPR050135">
    <property type="entry name" value="dGTPase-like"/>
</dbReference>
<organism evidence="2 3">
    <name type="scientific">Candidatus Uhrbacteria bacterium CG_4_9_14_3_um_filter_50_9</name>
    <dbReference type="NCBI Taxonomy" id="1975035"/>
    <lineage>
        <taxon>Bacteria</taxon>
        <taxon>Candidatus Uhriibacteriota</taxon>
    </lineage>
</organism>
<dbReference type="Proteomes" id="UP000229385">
    <property type="component" value="Unassembled WGS sequence"/>
</dbReference>
<dbReference type="GO" id="GO:0006203">
    <property type="term" value="P:dGTP catabolic process"/>
    <property type="evidence" value="ECO:0007669"/>
    <property type="project" value="TreeGrafter"/>
</dbReference>
<dbReference type="InterPro" id="IPR006674">
    <property type="entry name" value="HD_domain"/>
</dbReference>
<dbReference type="EMBL" id="PFWU01000001">
    <property type="protein sequence ID" value="PJA46393.1"/>
    <property type="molecule type" value="Genomic_DNA"/>
</dbReference>
<dbReference type="CDD" id="cd00077">
    <property type="entry name" value="HDc"/>
    <property type="match status" value="1"/>
</dbReference>
<evidence type="ECO:0000259" key="1">
    <source>
        <dbReference type="SMART" id="SM00471"/>
    </source>
</evidence>
<accession>A0A2M7XEU2</accession>
<name>A0A2M7XEU2_9BACT</name>
<dbReference type="PANTHER" id="PTHR11373">
    <property type="entry name" value="DEOXYNUCLEOSIDE TRIPHOSPHATE TRIPHOSPHOHYDROLASE"/>
    <property type="match status" value="1"/>
</dbReference>
<dbReference type="SUPFAM" id="SSF109604">
    <property type="entry name" value="HD-domain/PDEase-like"/>
    <property type="match status" value="1"/>
</dbReference>
<dbReference type="Gene3D" id="1.10.3210.10">
    <property type="entry name" value="Hypothetical protein af1432"/>
    <property type="match status" value="1"/>
</dbReference>
<reference evidence="3" key="1">
    <citation type="submission" date="2017-09" db="EMBL/GenBank/DDBJ databases">
        <title>Depth-based differentiation of microbial function through sediment-hosted aquifers and enrichment of novel symbionts in the deep terrestrial subsurface.</title>
        <authorList>
            <person name="Probst A.J."/>
            <person name="Ladd B."/>
            <person name="Jarett J.K."/>
            <person name="Geller-Mcgrath D.E."/>
            <person name="Sieber C.M.K."/>
            <person name="Emerson J.B."/>
            <person name="Anantharaman K."/>
            <person name="Thomas B.C."/>
            <person name="Malmstrom R."/>
            <person name="Stieglmeier M."/>
            <person name="Klingl A."/>
            <person name="Woyke T."/>
            <person name="Ryan C.M."/>
            <person name="Banfield J.F."/>
        </authorList>
    </citation>
    <scope>NUCLEOTIDE SEQUENCE [LARGE SCALE GENOMIC DNA]</scope>
</reference>
<dbReference type="InterPro" id="IPR045509">
    <property type="entry name" value="HD_assoc_2"/>
</dbReference>
<comment type="caution">
    <text evidence="2">The sequence shown here is derived from an EMBL/GenBank/DDBJ whole genome shotgun (WGS) entry which is preliminary data.</text>
</comment>
<dbReference type="Pfam" id="PF01966">
    <property type="entry name" value="HD"/>
    <property type="match status" value="1"/>
</dbReference>
<dbReference type="InterPro" id="IPR003607">
    <property type="entry name" value="HD/PDEase_dom"/>
</dbReference>
<evidence type="ECO:0000313" key="3">
    <source>
        <dbReference type="Proteomes" id="UP000229385"/>
    </source>
</evidence>
<dbReference type="AlphaFoldDB" id="A0A2M7XEU2"/>
<proteinExistence type="predicted"/>
<sequence length="436" mass="50551">MVDYELRDPIHKRIAFSEFERSVIDHPFFQRLRFISQLGFLQAYVYPGAVHNRFAHCIGAMHVAGRLFGRVISSSTLLTQKLTKKEIEALRQRVRIAGLLHDVGHGPFSHASEAVFPRLKELPLNWDWWSKKEKRQAVHEDYSVLLVQTLSEEGVFSPEFAQDVSSLIHASVHPSPWLETVSKRAPGLRSLLKGLVSGEVDCDRMDYLLRDSYFCGVVYGEYDIDWLISSMHVEEQEGKLVFGISENGVRAFEDLLLARYHMIDQVYFHKTKAGFTHHLEQAVLQKEIDLQIPTDPYAYVELRDGAVIEMMFEAAKDKRNYWSHNLMNRITARRVLRLQDTQDGRRTLKELKGMCDEAGIKWFTHAAANELTRLNSVSRKDNIIFVRKKVIGGYELVPISKYSDLLQKYNEKLRFTDFFVHAEDRKRFEKLEASID</sequence>
<dbReference type="SMART" id="SM00471">
    <property type="entry name" value="HDc"/>
    <property type="match status" value="1"/>
</dbReference>
<gene>
    <name evidence="2" type="ORF">CO174_00050</name>
</gene>
<evidence type="ECO:0000313" key="2">
    <source>
        <dbReference type="EMBL" id="PJA46393.1"/>
    </source>
</evidence>
<dbReference type="Pfam" id="PF19276">
    <property type="entry name" value="HD_assoc_2"/>
    <property type="match status" value="1"/>
</dbReference>
<feature type="domain" description="HD/PDEase" evidence="1">
    <location>
        <begin position="49"/>
        <end position="217"/>
    </location>
</feature>